<dbReference type="Proteomes" id="UP000584642">
    <property type="component" value="Unassembled WGS sequence"/>
</dbReference>
<dbReference type="Pfam" id="PF00494">
    <property type="entry name" value="SQS_PSY"/>
    <property type="match status" value="1"/>
</dbReference>
<accession>A0ABX2TEY0</accession>
<dbReference type="EMBL" id="JABFDB010000013">
    <property type="protein sequence ID" value="NYZ21757.1"/>
    <property type="molecule type" value="Genomic_DNA"/>
</dbReference>
<comment type="caution">
    <text evidence="1">The sequence shown here is derived from an EMBL/GenBank/DDBJ whole genome shotgun (WGS) entry which is preliminary data.</text>
</comment>
<proteinExistence type="predicted"/>
<evidence type="ECO:0000313" key="1">
    <source>
        <dbReference type="EMBL" id="NYZ21757.1"/>
    </source>
</evidence>
<dbReference type="SUPFAM" id="SSF48576">
    <property type="entry name" value="Terpenoid synthases"/>
    <property type="match status" value="1"/>
</dbReference>
<dbReference type="PANTHER" id="PTHR31480">
    <property type="entry name" value="BIFUNCTIONAL LYCOPENE CYCLASE/PHYTOENE SYNTHASE"/>
    <property type="match status" value="1"/>
</dbReference>
<protein>
    <submittedName>
        <fullName evidence="1">Squalene/phytoene synthase family protein</fullName>
    </submittedName>
</protein>
<keyword evidence="2" id="KW-1185">Reference proteome</keyword>
<organism evidence="1 2">
    <name type="scientific">Azospirillum oleiclasticum</name>
    <dbReference type="NCBI Taxonomy" id="2735135"/>
    <lineage>
        <taxon>Bacteria</taxon>
        <taxon>Pseudomonadati</taxon>
        <taxon>Pseudomonadota</taxon>
        <taxon>Alphaproteobacteria</taxon>
        <taxon>Rhodospirillales</taxon>
        <taxon>Azospirillaceae</taxon>
        <taxon>Azospirillum</taxon>
    </lineage>
</organism>
<dbReference type="RefSeq" id="WP_180283531.1">
    <property type="nucleotide sequence ID" value="NZ_JABFDB010000013.1"/>
</dbReference>
<sequence>MANRNADLSYCGQEVRKHDNDRFLVGLFVPAERREAVFALCAFNIEVAKTREVVTEPMIGQMRLQWWRDAVEAVYEGGAAPNHAVARPLADAVAAHGLDRSQFDRLIDAREADLDDESPADLPALEAYAEATAAPLVLLTLETLGVRDAAAMEAGRHVGTAYALAGLLRAVPFHAARGRVMLPADRLAAHGGRSREILDGKPGPAVRASVREVAESARRHLEQARALRRSLPKAALPALLPATLATLHLDVLAREEFDPFAARVQMPNPFRQLRLGWAALRQRY</sequence>
<reference evidence="1 2" key="1">
    <citation type="submission" date="2020-05" db="EMBL/GenBank/DDBJ databases">
        <title>Azospirillum oleiclasticum sp. nov, a nitrogen-fixing and heavy crude oil-emulsifying bacterium isolated from the crude oil of Yumen Oilfield.</title>
        <authorList>
            <person name="Wu D."/>
            <person name="Cai M."/>
            <person name="Zhang X."/>
        </authorList>
    </citation>
    <scope>NUCLEOTIDE SEQUENCE [LARGE SCALE GENOMIC DNA]</scope>
    <source>
        <strain evidence="1 2">ROY-1-1-2</strain>
    </source>
</reference>
<evidence type="ECO:0000313" key="2">
    <source>
        <dbReference type="Proteomes" id="UP000584642"/>
    </source>
</evidence>
<name>A0ABX2TEY0_9PROT</name>
<dbReference type="InterPro" id="IPR002060">
    <property type="entry name" value="Squ/phyt_synthse"/>
</dbReference>
<dbReference type="InterPro" id="IPR008949">
    <property type="entry name" value="Isoprenoid_synthase_dom_sf"/>
</dbReference>
<gene>
    <name evidence="1" type="ORF">HND93_18745</name>
</gene>
<dbReference type="Gene3D" id="1.10.600.10">
    <property type="entry name" value="Farnesyl Diphosphate Synthase"/>
    <property type="match status" value="1"/>
</dbReference>